<evidence type="ECO:0000313" key="1">
    <source>
        <dbReference type="Ensembl" id="ENSCWAP00000017817.1"/>
    </source>
</evidence>
<reference evidence="1" key="2">
    <citation type="submission" date="2025-09" db="UniProtKB">
        <authorList>
            <consortium name="Ensembl"/>
        </authorList>
    </citation>
    <scope>IDENTIFICATION</scope>
</reference>
<keyword evidence="2" id="KW-1185">Reference proteome</keyword>
<sequence>MVLEENSFALSTKRGYNEKMTIYEPGTSFSVDTESANTFILHFPVSGTVRNKFLLSISHLFMAFCYSSWNVIKHL</sequence>
<dbReference type="Proteomes" id="UP000694540">
    <property type="component" value="Unplaced"/>
</dbReference>
<dbReference type="AlphaFoldDB" id="A0A8C3WPW1"/>
<dbReference type="Ensembl" id="ENSCWAT00000019328.1">
    <property type="protein sequence ID" value="ENSCWAP00000017817.1"/>
    <property type="gene ID" value="ENSCWAG00000013735.1"/>
</dbReference>
<proteinExistence type="predicted"/>
<evidence type="ECO:0000313" key="2">
    <source>
        <dbReference type="Proteomes" id="UP000694540"/>
    </source>
</evidence>
<reference evidence="1" key="1">
    <citation type="submission" date="2025-08" db="UniProtKB">
        <authorList>
            <consortium name="Ensembl"/>
        </authorList>
    </citation>
    <scope>IDENTIFICATION</scope>
</reference>
<protein>
    <submittedName>
        <fullName evidence="1">Uncharacterized protein</fullName>
    </submittedName>
</protein>
<name>A0A8C3WPW1_9CETA</name>
<organism evidence="1 2">
    <name type="scientific">Catagonus wagneri</name>
    <name type="common">Chacoan peccary</name>
    <dbReference type="NCBI Taxonomy" id="51154"/>
    <lineage>
        <taxon>Eukaryota</taxon>
        <taxon>Metazoa</taxon>
        <taxon>Chordata</taxon>
        <taxon>Craniata</taxon>
        <taxon>Vertebrata</taxon>
        <taxon>Euteleostomi</taxon>
        <taxon>Mammalia</taxon>
        <taxon>Eutheria</taxon>
        <taxon>Laurasiatheria</taxon>
        <taxon>Artiodactyla</taxon>
        <taxon>Suina</taxon>
        <taxon>Tayassuidae</taxon>
        <taxon>Catagonus</taxon>
    </lineage>
</organism>
<accession>A0A8C3WPW1</accession>